<reference evidence="2" key="2">
    <citation type="journal article" date="2024" name="Plant">
        <title>Genomic evolution and insights into agronomic trait innovations of Sesamum species.</title>
        <authorList>
            <person name="Miao H."/>
            <person name="Wang L."/>
            <person name="Qu L."/>
            <person name="Liu H."/>
            <person name="Sun Y."/>
            <person name="Le M."/>
            <person name="Wang Q."/>
            <person name="Wei S."/>
            <person name="Zheng Y."/>
            <person name="Lin W."/>
            <person name="Duan Y."/>
            <person name="Cao H."/>
            <person name="Xiong S."/>
            <person name="Wang X."/>
            <person name="Wei L."/>
            <person name="Li C."/>
            <person name="Ma Q."/>
            <person name="Ju M."/>
            <person name="Zhao R."/>
            <person name="Li G."/>
            <person name="Mu C."/>
            <person name="Tian Q."/>
            <person name="Mei H."/>
            <person name="Zhang T."/>
            <person name="Gao T."/>
            <person name="Zhang H."/>
        </authorList>
    </citation>
    <scope>NUCLEOTIDE SEQUENCE</scope>
    <source>
        <strain evidence="2">KEN1</strain>
    </source>
</reference>
<accession>A0AAW2Y4M5</accession>
<evidence type="ECO:0000256" key="1">
    <source>
        <dbReference type="SAM" id="MobiDB-lite"/>
    </source>
</evidence>
<evidence type="ECO:0000313" key="2">
    <source>
        <dbReference type="EMBL" id="KAL0460714.1"/>
    </source>
</evidence>
<dbReference type="PANTHER" id="PTHR35116:SF2">
    <property type="entry name" value="ATP-DEPENDENT HELICASE FAMILY PROTEIN-RELATED"/>
    <property type="match status" value="1"/>
</dbReference>
<proteinExistence type="predicted"/>
<feature type="compositionally biased region" description="Polar residues" evidence="1">
    <location>
        <begin position="131"/>
        <end position="141"/>
    </location>
</feature>
<organism evidence="2">
    <name type="scientific">Sesamum latifolium</name>
    <dbReference type="NCBI Taxonomy" id="2727402"/>
    <lineage>
        <taxon>Eukaryota</taxon>
        <taxon>Viridiplantae</taxon>
        <taxon>Streptophyta</taxon>
        <taxon>Embryophyta</taxon>
        <taxon>Tracheophyta</taxon>
        <taxon>Spermatophyta</taxon>
        <taxon>Magnoliopsida</taxon>
        <taxon>eudicotyledons</taxon>
        <taxon>Gunneridae</taxon>
        <taxon>Pentapetalae</taxon>
        <taxon>asterids</taxon>
        <taxon>lamiids</taxon>
        <taxon>Lamiales</taxon>
        <taxon>Pedaliaceae</taxon>
        <taxon>Sesamum</taxon>
    </lineage>
</organism>
<dbReference type="AlphaFoldDB" id="A0AAW2Y4M5"/>
<comment type="caution">
    <text evidence="2">The sequence shown here is derived from an EMBL/GenBank/DDBJ whole genome shotgun (WGS) entry which is preliminary data.</text>
</comment>
<feature type="compositionally biased region" description="Polar residues" evidence="1">
    <location>
        <begin position="167"/>
        <end position="178"/>
    </location>
</feature>
<protein>
    <submittedName>
        <fullName evidence="2">Uncharacterized protein</fullName>
    </submittedName>
</protein>
<sequence length="255" mass="27005">MKTGAPSSFMQHLHQVSLLTSLRSSPVAPACQPAPRQQITTSAVQTMQQLPPAVQTMPRPRSVRPSQVVGQNVASPPVQVVQNAPALFSGTSSRPPVISAITPARNPRVGGEIRSRAPHLQPFRPPVATSLPVSPSVSQLQPEPMLPSQPVQPPPPPRPLPPAPGLSLTNLVSQNGSSPHFGLPTPPNPSPSTVRMVLDMDHQPPIPRIRTSSPLPEICSTFRSLELSDLETLGDVQGDQTSAVATDVVCLSDDD</sequence>
<gene>
    <name evidence="2" type="ORF">Slati_0698600</name>
</gene>
<name>A0AAW2Y4M5_9LAMI</name>
<feature type="compositionally biased region" description="Pro residues" evidence="1">
    <location>
        <begin position="144"/>
        <end position="164"/>
    </location>
</feature>
<dbReference type="GO" id="GO:0031507">
    <property type="term" value="P:heterochromatin formation"/>
    <property type="evidence" value="ECO:0007669"/>
    <property type="project" value="InterPro"/>
</dbReference>
<feature type="region of interest" description="Disordered" evidence="1">
    <location>
        <begin position="118"/>
        <end position="189"/>
    </location>
</feature>
<dbReference type="InterPro" id="IPR039322">
    <property type="entry name" value="MOM1"/>
</dbReference>
<dbReference type="EMBL" id="JACGWN010000002">
    <property type="protein sequence ID" value="KAL0460714.1"/>
    <property type="molecule type" value="Genomic_DNA"/>
</dbReference>
<dbReference type="PANTHER" id="PTHR35116">
    <property type="entry name" value="HELICASE PROTEIN MOM1"/>
    <property type="match status" value="1"/>
</dbReference>
<reference evidence="2" key="1">
    <citation type="submission" date="2020-06" db="EMBL/GenBank/DDBJ databases">
        <authorList>
            <person name="Li T."/>
            <person name="Hu X."/>
            <person name="Zhang T."/>
            <person name="Song X."/>
            <person name="Zhang H."/>
            <person name="Dai N."/>
            <person name="Sheng W."/>
            <person name="Hou X."/>
            <person name="Wei L."/>
        </authorList>
    </citation>
    <scope>NUCLEOTIDE SEQUENCE</scope>
    <source>
        <strain evidence="2">KEN1</strain>
        <tissue evidence="2">Leaf</tissue>
    </source>
</reference>